<sequence length="183" mass="21272">MSKKKKLSYVVDASELKVRFAELKKSIEAINDPGSFIPGRVHNHLLRKGVYEDTIESLRRPNKQNYFKNEKMNNFAKFTLGTENLTSEAFAEYNQGIREYFLELPEKIQELKKVKRELKTLIQAADKRVPALFKTGNVKESIRDVVDLEKVTELLAFAEETRDLMEANRELFVSNDSDNYTLY</sequence>
<dbReference type="AlphaFoldDB" id="A0A0W0TAF9"/>
<evidence type="ECO:0000313" key="3">
    <source>
        <dbReference type="Proteomes" id="UP000054736"/>
    </source>
</evidence>
<dbReference type="Proteomes" id="UP000054736">
    <property type="component" value="Unassembled WGS sequence"/>
</dbReference>
<evidence type="ECO:0000256" key="1">
    <source>
        <dbReference type="SAM" id="Coils"/>
    </source>
</evidence>
<evidence type="ECO:0000313" key="2">
    <source>
        <dbReference type="EMBL" id="KTC92595.1"/>
    </source>
</evidence>
<name>A0A0W0TAF9_9GAMM</name>
<keyword evidence="3" id="KW-1185">Reference proteome</keyword>
<dbReference type="EMBL" id="LNXY01000004">
    <property type="protein sequence ID" value="KTC92595.1"/>
    <property type="molecule type" value="Genomic_DNA"/>
</dbReference>
<dbReference type="RefSeq" id="WP_058494941.1">
    <property type="nucleotide sequence ID" value="NZ_LNXY01000004.1"/>
</dbReference>
<accession>A0A0W0TAF9</accession>
<protein>
    <submittedName>
        <fullName evidence="2">Uncharacterized protein</fullName>
    </submittedName>
</protein>
<proteinExistence type="predicted"/>
<dbReference type="PATRIC" id="fig|1212489.4.peg.606"/>
<organism evidence="2 3">
    <name type="scientific">Legionella drozanskii LLAP-1</name>
    <dbReference type="NCBI Taxonomy" id="1212489"/>
    <lineage>
        <taxon>Bacteria</taxon>
        <taxon>Pseudomonadati</taxon>
        <taxon>Pseudomonadota</taxon>
        <taxon>Gammaproteobacteria</taxon>
        <taxon>Legionellales</taxon>
        <taxon>Legionellaceae</taxon>
        <taxon>Legionella</taxon>
    </lineage>
</organism>
<feature type="coiled-coil region" evidence="1">
    <location>
        <begin position="104"/>
        <end position="168"/>
    </location>
</feature>
<gene>
    <name evidence="2" type="ORF">Ldro_0585</name>
</gene>
<comment type="caution">
    <text evidence="2">The sequence shown here is derived from an EMBL/GenBank/DDBJ whole genome shotgun (WGS) entry which is preliminary data.</text>
</comment>
<reference evidence="2 3" key="1">
    <citation type="submission" date="2015-11" db="EMBL/GenBank/DDBJ databases">
        <title>Genomic analysis of 38 Legionella species identifies large and diverse effector repertoires.</title>
        <authorList>
            <person name="Burstein D."/>
            <person name="Amaro F."/>
            <person name="Zusman T."/>
            <person name="Lifshitz Z."/>
            <person name="Cohen O."/>
            <person name="Gilbert J.A."/>
            <person name="Pupko T."/>
            <person name="Shuman H.A."/>
            <person name="Segal G."/>
        </authorList>
    </citation>
    <scope>NUCLEOTIDE SEQUENCE [LARGE SCALE GENOMIC DNA]</scope>
    <source>
        <strain evidence="2 3">ATCC 700990</strain>
    </source>
</reference>
<keyword evidence="1" id="KW-0175">Coiled coil</keyword>